<dbReference type="EMBL" id="SDMP01000005">
    <property type="protein sequence ID" value="RYR59862.1"/>
    <property type="molecule type" value="Genomic_DNA"/>
</dbReference>
<dbReference type="Proteomes" id="UP000289738">
    <property type="component" value="Chromosome A05"/>
</dbReference>
<accession>A0A445D9K1</accession>
<dbReference type="Gramene" id="arahy.Tifrunner.gnm2.ann2.Ah05g117700.1">
    <property type="protein sequence ID" value="arahy.Tifrunner.gnm2.ann2.Ah05g117700.1-CDS-1"/>
    <property type="gene ID" value="arahy.Tifrunner.gnm2.ann2.Ah05g117700"/>
</dbReference>
<organism evidence="1 2">
    <name type="scientific">Arachis hypogaea</name>
    <name type="common">Peanut</name>
    <dbReference type="NCBI Taxonomy" id="3818"/>
    <lineage>
        <taxon>Eukaryota</taxon>
        <taxon>Viridiplantae</taxon>
        <taxon>Streptophyta</taxon>
        <taxon>Embryophyta</taxon>
        <taxon>Tracheophyta</taxon>
        <taxon>Spermatophyta</taxon>
        <taxon>Magnoliopsida</taxon>
        <taxon>eudicotyledons</taxon>
        <taxon>Gunneridae</taxon>
        <taxon>Pentapetalae</taxon>
        <taxon>rosids</taxon>
        <taxon>fabids</taxon>
        <taxon>Fabales</taxon>
        <taxon>Fabaceae</taxon>
        <taxon>Papilionoideae</taxon>
        <taxon>50 kb inversion clade</taxon>
        <taxon>dalbergioids sensu lato</taxon>
        <taxon>Dalbergieae</taxon>
        <taxon>Pterocarpus clade</taxon>
        <taxon>Arachis</taxon>
    </lineage>
</organism>
<dbReference type="AlphaFoldDB" id="A0A445D9K1"/>
<protein>
    <submittedName>
        <fullName evidence="1">Uncharacterized protein</fullName>
    </submittedName>
</protein>
<dbReference type="InterPro" id="IPR008581">
    <property type="entry name" value="DUF863_pln"/>
</dbReference>
<evidence type="ECO:0000313" key="1">
    <source>
        <dbReference type="EMBL" id="RYR59862.1"/>
    </source>
</evidence>
<sequence length="165" mass="18951">MVVELPEASMCIQSAAQLLVNFSLSSSFNYQNCSSKTECIKVDKEEIVKVQCTDSYEQIALELEECNDDDCSSASSKPYEVDIAKTNDFSLRLKRGRRFKDFQKEILPGLASLSRHEIQDINILEAILRSREYRKIRSRMGDHSSQCAPTTRVRSKRNSAWRKLF</sequence>
<comment type="caution">
    <text evidence="1">The sequence shown here is derived from an EMBL/GenBank/DDBJ whole genome shotgun (WGS) entry which is preliminary data.</text>
</comment>
<dbReference type="PANTHER" id="PTHR33167">
    <property type="entry name" value="TRANSCRIPTION FACTOR, PUTATIVE (DUF863)-RELATED"/>
    <property type="match status" value="1"/>
</dbReference>
<proteinExistence type="predicted"/>
<gene>
    <name evidence="1" type="ORF">Ahy_A05g025831</name>
</gene>
<dbReference type="PANTHER" id="PTHR33167:SF29">
    <property type="entry name" value="T28K15.14 PROTEIN"/>
    <property type="match status" value="1"/>
</dbReference>
<dbReference type="STRING" id="3818.A0A445D9K1"/>
<keyword evidence="2" id="KW-1185">Reference proteome</keyword>
<evidence type="ECO:0000313" key="2">
    <source>
        <dbReference type="Proteomes" id="UP000289738"/>
    </source>
</evidence>
<name>A0A445D9K1_ARAHY</name>
<reference evidence="1 2" key="1">
    <citation type="submission" date="2019-01" db="EMBL/GenBank/DDBJ databases">
        <title>Sequencing of cultivated peanut Arachis hypogaea provides insights into genome evolution and oil improvement.</title>
        <authorList>
            <person name="Chen X."/>
        </authorList>
    </citation>
    <scope>NUCLEOTIDE SEQUENCE [LARGE SCALE GENOMIC DNA]</scope>
    <source>
        <strain evidence="2">cv. Fuhuasheng</strain>
        <tissue evidence="1">Leaves</tissue>
    </source>
</reference>
<dbReference type="Pfam" id="PF05904">
    <property type="entry name" value="DUF863"/>
    <property type="match status" value="1"/>
</dbReference>